<dbReference type="PRINTS" id="PR01790">
    <property type="entry name" value="SMP30FAMILY"/>
</dbReference>
<comment type="cofactor">
    <cofactor evidence="3">
        <name>Zn(2+)</name>
        <dbReference type="ChEBI" id="CHEBI:29105"/>
    </cofactor>
    <text evidence="3">Binds 1 divalent metal cation per subunit.</text>
</comment>
<accession>A0A1H8AN32</accession>
<dbReference type="InterPro" id="IPR005511">
    <property type="entry name" value="SMP-30"/>
</dbReference>
<evidence type="ECO:0000256" key="3">
    <source>
        <dbReference type="PIRSR" id="PIRSR605511-2"/>
    </source>
</evidence>
<evidence type="ECO:0000259" key="4">
    <source>
        <dbReference type="Pfam" id="PF08450"/>
    </source>
</evidence>
<dbReference type="GO" id="GO:0005509">
    <property type="term" value="F:calcium ion binding"/>
    <property type="evidence" value="ECO:0007669"/>
    <property type="project" value="TreeGrafter"/>
</dbReference>
<dbReference type="PANTHER" id="PTHR10907">
    <property type="entry name" value="REGUCALCIN"/>
    <property type="match status" value="1"/>
</dbReference>
<evidence type="ECO:0000313" key="5">
    <source>
        <dbReference type="EMBL" id="SEM71169.1"/>
    </source>
</evidence>
<feature type="active site" description="Proton donor/acceptor" evidence="2">
    <location>
        <position position="191"/>
    </location>
</feature>
<proteinExistence type="inferred from homology"/>
<organism evidence="5 6">
    <name type="scientific">Pseudorhodobacter antarcticus</name>
    <dbReference type="NCBI Taxonomy" id="1077947"/>
    <lineage>
        <taxon>Bacteria</taxon>
        <taxon>Pseudomonadati</taxon>
        <taxon>Pseudomonadota</taxon>
        <taxon>Alphaproteobacteria</taxon>
        <taxon>Rhodobacterales</taxon>
        <taxon>Paracoccaceae</taxon>
        <taxon>Pseudorhodobacter</taxon>
    </lineage>
</organism>
<dbReference type="Pfam" id="PF08450">
    <property type="entry name" value="SGL"/>
    <property type="match status" value="1"/>
</dbReference>
<keyword evidence="6" id="KW-1185">Reference proteome</keyword>
<sequence>MTIFDPRLCALGEGALWHPQRNQLFWFDIFGKRLLTIGPDGPADWHFDQMVSAAGWVDRDTLLIASDTALLRFDIPTGTHKIVVALEADNPVTRSNDGRADRQGGFWIGTMGRAAQAGKGAIYRLYKGELRLLFSNLTIPNAICFSPDGRSAHFTDTRTQIIQRVTLDADGWPNAAPEPFIDLREVDESPDGAVVDADGNLYVALWGAGQIAVFDRHGARIRSIAFAASQLTCPAFGGADLDQIFCTSAIQGMAPADLARSPDAGKTFVAAAGARGLPEPRVIL</sequence>
<dbReference type="Proteomes" id="UP000183002">
    <property type="component" value="Unassembled WGS sequence"/>
</dbReference>
<dbReference type="SUPFAM" id="SSF63829">
    <property type="entry name" value="Calcium-dependent phosphotriesterase"/>
    <property type="match status" value="1"/>
</dbReference>
<dbReference type="AlphaFoldDB" id="A0A1H8AN32"/>
<gene>
    <name evidence="5" type="ORF">SAMN05216227_1001175</name>
</gene>
<dbReference type="GO" id="GO:0019853">
    <property type="term" value="P:L-ascorbic acid biosynthetic process"/>
    <property type="evidence" value="ECO:0007669"/>
    <property type="project" value="TreeGrafter"/>
</dbReference>
<feature type="domain" description="SMP-30/Gluconolactonase/LRE-like region" evidence="4">
    <location>
        <begin position="11"/>
        <end position="249"/>
    </location>
</feature>
<dbReference type="OrthoDB" id="2633250at2"/>
<evidence type="ECO:0000313" key="6">
    <source>
        <dbReference type="Proteomes" id="UP000183002"/>
    </source>
</evidence>
<feature type="binding site" evidence="3">
    <location>
        <position position="141"/>
    </location>
    <ligand>
        <name>a divalent metal cation</name>
        <dbReference type="ChEBI" id="CHEBI:60240"/>
    </ligand>
</feature>
<name>A0A1H8AN32_9RHOB</name>
<reference evidence="5 6" key="1">
    <citation type="submission" date="2016-10" db="EMBL/GenBank/DDBJ databases">
        <authorList>
            <person name="de Groot N.N."/>
        </authorList>
    </citation>
    <scope>NUCLEOTIDE SEQUENCE [LARGE SCALE GENOMIC DNA]</scope>
    <source>
        <strain evidence="5 6">CGMCC 1.10836</strain>
    </source>
</reference>
<feature type="binding site" evidence="3">
    <location>
        <position position="13"/>
    </location>
    <ligand>
        <name>a divalent metal cation</name>
        <dbReference type="ChEBI" id="CHEBI:60240"/>
    </ligand>
</feature>
<dbReference type="GO" id="GO:0004341">
    <property type="term" value="F:gluconolactonase activity"/>
    <property type="evidence" value="ECO:0007669"/>
    <property type="project" value="TreeGrafter"/>
</dbReference>
<dbReference type="Gene3D" id="2.120.10.30">
    <property type="entry name" value="TolB, C-terminal domain"/>
    <property type="match status" value="1"/>
</dbReference>
<feature type="binding site" evidence="3">
    <location>
        <position position="191"/>
    </location>
    <ligand>
        <name>a divalent metal cation</name>
        <dbReference type="ChEBI" id="CHEBI:60240"/>
    </ligand>
</feature>
<keyword evidence="3" id="KW-0862">Zinc</keyword>
<feature type="binding site" evidence="3">
    <location>
        <position position="96"/>
    </location>
    <ligand>
        <name>substrate</name>
    </ligand>
</feature>
<dbReference type="RefSeq" id="WP_050521438.1">
    <property type="nucleotide sequence ID" value="NZ_FOCO01000001.1"/>
</dbReference>
<evidence type="ECO:0000256" key="1">
    <source>
        <dbReference type="ARBA" id="ARBA00008853"/>
    </source>
</evidence>
<keyword evidence="3" id="KW-0479">Metal-binding</keyword>
<dbReference type="InterPro" id="IPR011042">
    <property type="entry name" value="6-blade_b-propeller_TolB-like"/>
</dbReference>
<protein>
    <submittedName>
        <fullName evidence="5">Sugar lactone lactonase YvrE</fullName>
    </submittedName>
</protein>
<dbReference type="InterPro" id="IPR013658">
    <property type="entry name" value="SGL"/>
</dbReference>
<dbReference type="EMBL" id="FOCO01000001">
    <property type="protein sequence ID" value="SEM71169.1"/>
    <property type="molecule type" value="Genomic_DNA"/>
</dbReference>
<feature type="binding site" evidence="3">
    <location>
        <position position="94"/>
    </location>
    <ligand>
        <name>substrate</name>
    </ligand>
</feature>
<dbReference type="PANTHER" id="PTHR10907:SF47">
    <property type="entry name" value="REGUCALCIN"/>
    <property type="match status" value="1"/>
</dbReference>
<dbReference type="STRING" id="1077947.SAMN05216227_1001175"/>
<comment type="similarity">
    <text evidence="1">Belongs to the SMP-30/CGR1 family.</text>
</comment>
<evidence type="ECO:0000256" key="2">
    <source>
        <dbReference type="PIRSR" id="PIRSR605511-1"/>
    </source>
</evidence>